<reference evidence="2" key="1">
    <citation type="submission" date="2020-08" db="EMBL/GenBank/DDBJ databases">
        <title>Novel species isolated from subtropical streams in China.</title>
        <authorList>
            <person name="Lu H."/>
        </authorList>
    </citation>
    <scope>NUCLEOTIDE SEQUENCE</scope>
    <source>
        <strain evidence="2">LX22W</strain>
    </source>
</reference>
<dbReference type="AlphaFoldDB" id="A0A923HUM9"/>
<feature type="coiled-coil region" evidence="1">
    <location>
        <begin position="26"/>
        <end position="60"/>
    </location>
</feature>
<gene>
    <name evidence="2" type="ORF">H8K36_03390</name>
</gene>
<evidence type="ECO:0000313" key="3">
    <source>
        <dbReference type="Proteomes" id="UP000627446"/>
    </source>
</evidence>
<name>A0A923HUM9_9BURK</name>
<dbReference type="RefSeq" id="WP_186915078.1">
    <property type="nucleotide sequence ID" value="NZ_JACOFZ010000001.1"/>
</dbReference>
<comment type="caution">
    <text evidence="2">The sequence shown here is derived from an EMBL/GenBank/DDBJ whole genome shotgun (WGS) entry which is preliminary data.</text>
</comment>
<evidence type="ECO:0000256" key="1">
    <source>
        <dbReference type="SAM" id="Coils"/>
    </source>
</evidence>
<keyword evidence="3" id="KW-1185">Reference proteome</keyword>
<organism evidence="2 3">
    <name type="scientific">Undibacterium nitidum</name>
    <dbReference type="NCBI Taxonomy" id="2762298"/>
    <lineage>
        <taxon>Bacteria</taxon>
        <taxon>Pseudomonadati</taxon>
        <taxon>Pseudomonadota</taxon>
        <taxon>Betaproteobacteria</taxon>
        <taxon>Burkholderiales</taxon>
        <taxon>Oxalobacteraceae</taxon>
        <taxon>Undibacterium</taxon>
    </lineage>
</organism>
<evidence type="ECO:0000313" key="2">
    <source>
        <dbReference type="EMBL" id="MBC3880406.1"/>
    </source>
</evidence>
<proteinExistence type="predicted"/>
<dbReference type="EMBL" id="JACOFZ010000001">
    <property type="protein sequence ID" value="MBC3880406.1"/>
    <property type="molecule type" value="Genomic_DNA"/>
</dbReference>
<accession>A0A923HUM9</accession>
<sequence length="70" mass="7819">MISEFEQLADKVSRLAELTQTLRSENAALRRTAVELASENKELRERVQEAHGRVEAILAQLPEDDGKDAA</sequence>
<protein>
    <submittedName>
        <fullName evidence="2">DUF904 domain-containing protein</fullName>
    </submittedName>
</protein>
<keyword evidence="1" id="KW-0175">Coiled coil</keyword>
<dbReference type="Proteomes" id="UP000627446">
    <property type="component" value="Unassembled WGS sequence"/>
</dbReference>
<dbReference type="Gene3D" id="1.20.5.340">
    <property type="match status" value="1"/>
</dbReference>